<evidence type="ECO:0008006" key="3">
    <source>
        <dbReference type="Google" id="ProtNLM"/>
    </source>
</evidence>
<dbReference type="Proteomes" id="UP000620064">
    <property type="component" value="Unassembled WGS sequence"/>
</dbReference>
<dbReference type="Pfam" id="PF14059">
    <property type="entry name" value="DUF4251"/>
    <property type="match status" value="1"/>
</dbReference>
<name>A0ABQ2NKY7_9FLAO</name>
<protein>
    <recommendedName>
        <fullName evidence="3">DUF4251 domain-containing protein</fullName>
    </recommendedName>
</protein>
<comment type="caution">
    <text evidence="1">The sequence shown here is derived from an EMBL/GenBank/DDBJ whole genome shotgun (WGS) entry which is preliminary data.</text>
</comment>
<accession>A0ABQ2NKY7</accession>
<dbReference type="Gene3D" id="2.40.128.410">
    <property type="match status" value="1"/>
</dbReference>
<gene>
    <name evidence="1" type="ORF">GCM10010992_14380</name>
</gene>
<dbReference type="EMBL" id="BMLV01000002">
    <property type="protein sequence ID" value="GGP03962.1"/>
    <property type="molecule type" value="Genomic_DNA"/>
</dbReference>
<dbReference type="InterPro" id="IPR025347">
    <property type="entry name" value="DUF4251"/>
</dbReference>
<keyword evidence="2" id="KW-1185">Reference proteome</keyword>
<sequence>MSVMFLLTLLFSCASQPYVDQKTFDELTSSNQFTFMAKRANPTNFDVINVMNSLPNANSARMLDLDYGYTVVIKEKELEVNLPYFGRLFNPSYDTSKNSYNFTSKDFTLSKVQNKKGNWVYTISPKDVSNIRVVYIEVFKNGNAYVSIDSNDRQAISYDGYIMRNEIKKETK</sequence>
<reference evidence="2" key="1">
    <citation type="journal article" date="2019" name="Int. J. Syst. Evol. Microbiol.">
        <title>The Global Catalogue of Microorganisms (GCM) 10K type strain sequencing project: providing services to taxonomists for standard genome sequencing and annotation.</title>
        <authorList>
            <consortium name="The Broad Institute Genomics Platform"/>
            <consortium name="The Broad Institute Genome Sequencing Center for Infectious Disease"/>
            <person name="Wu L."/>
            <person name="Ma J."/>
        </authorList>
    </citation>
    <scope>NUCLEOTIDE SEQUENCE [LARGE SCALE GENOMIC DNA]</scope>
    <source>
        <strain evidence="2">CGMCC 1.7656</strain>
    </source>
</reference>
<proteinExistence type="predicted"/>
<organism evidence="1 2">
    <name type="scientific">Cloacibacterium rupense</name>
    <dbReference type="NCBI Taxonomy" id="517423"/>
    <lineage>
        <taxon>Bacteria</taxon>
        <taxon>Pseudomonadati</taxon>
        <taxon>Bacteroidota</taxon>
        <taxon>Flavobacteriia</taxon>
        <taxon>Flavobacteriales</taxon>
        <taxon>Weeksellaceae</taxon>
    </lineage>
</organism>
<evidence type="ECO:0000313" key="2">
    <source>
        <dbReference type="Proteomes" id="UP000620064"/>
    </source>
</evidence>
<evidence type="ECO:0000313" key="1">
    <source>
        <dbReference type="EMBL" id="GGP03962.1"/>
    </source>
</evidence>